<organism evidence="5 6">
    <name type="scientific">Oleoguttula mirabilis</name>
    <dbReference type="NCBI Taxonomy" id="1507867"/>
    <lineage>
        <taxon>Eukaryota</taxon>
        <taxon>Fungi</taxon>
        <taxon>Dikarya</taxon>
        <taxon>Ascomycota</taxon>
        <taxon>Pezizomycotina</taxon>
        <taxon>Dothideomycetes</taxon>
        <taxon>Dothideomycetidae</taxon>
        <taxon>Mycosphaerellales</taxon>
        <taxon>Teratosphaeriaceae</taxon>
        <taxon>Oleoguttula</taxon>
    </lineage>
</organism>
<feature type="domain" description="GED" evidence="3">
    <location>
        <begin position="583"/>
        <end position="669"/>
    </location>
</feature>
<feature type="domain" description="Dynamin-type G" evidence="4">
    <location>
        <begin position="31"/>
        <end position="316"/>
    </location>
</feature>
<dbReference type="InterPro" id="IPR027417">
    <property type="entry name" value="P-loop_NTPase"/>
</dbReference>
<dbReference type="PROSITE" id="PS51388">
    <property type="entry name" value="GED"/>
    <property type="match status" value="1"/>
</dbReference>
<dbReference type="GO" id="GO:0005874">
    <property type="term" value="C:microtubule"/>
    <property type="evidence" value="ECO:0007669"/>
    <property type="project" value="TreeGrafter"/>
</dbReference>
<evidence type="ECO:0000256" key="2">
    <source>
        <dbReference type="ARBA" id="ARBA00023134"/>
    </source>
</evidence>
<dbReference type="InterPro" id="IPR022812">
    <property type="entry name" value="Dynamin"/>
</dbReference>
<dbReference type="PANTHER" id="PTHR11566">
    <property type="entry name" value="DYNAMIN"/>
    <property type="match status" value="1"/>
</dbReference>
<dbReference type="SUPFAM" id="SSF52540">
    <property type="entry name" value="P-loop containing nucleoside triphosphate hydrolases"/>
    <property type="match status" value="1"/>
</dbReference>
<evidence type="ECO:0000313" key="6">
    <source>
        <dbReference type="Proteomes" id="UP001324427"/>
    </source>
</evidence>
<dbReference type="SMART" id="SM00053">
    <property type="entry name" value="DYNc"/>
    <property type="match status" value="1"/>
</dbReference>
<dbReference type="GO" id="GO:0000266">
    <property type="term" value="P:mitochondrial fission"/>
    <property type="evidence" value="ECO:0007669"/>
    <property type="project" value="TreeGrafter"/>
</dbReference>
<evidence type="ECO:0000259" key="3">
    <source>
        <dbReference type="PROSITE" id="PS51388"/>
    </source>
</evidence>
<dbReference type="EMBL" id="JAVFHQ010000004">
    <property type="protein sequence ID" value="KAK4549363.1"/>
    <property type="molecule type" value="Genomic_DNA"/>
</dbReference>
<comment type="caution">
    <text evidence="5">The sequence shown here is derived from an EMBL/GenBank/DDBJ whole genome shotgun (WGS) entry which is preliminary data.</text>
</comment>
<dbReference type="GO" id="GO:0005525">
    <property type="term" value="F:GTP binding"/>
    <property type="evidence" value="ECO:0007669"/>
    <property type="project" value="InterPro"/>
</dbReference>
<keyword evidence="6" id="KW-1185">Reference proteome</keyword>
<dbReference type="Gene3D" id="3.40.50.300">
    <property type="entry name" value="P-loop containing nucleotide triphosphate hydrolases"/>
    <property type="match status" value="1"/>
</dbReference>
<evidence type="ECO:0000313" key="5">
    <source>
        <dbReference type="EMBL" id="KAK4549363.1"/>
    </source>
</evidence>
<dbReference type="GO" id="GO:0003924">
    <property type="term" value="F:GTPase activity"/>
    <property type="evidence" value="ECO:0007669"/>
    <property type="project" value="InterPro"/>
</dbReference>
<dbReference type="InterPro" id="IPR020850">
    <property type="entry name" value="GED_dom"/>
</dbReference>
<name>A0AAV9JUU5_9PEZI</name>
<proteinExistence type="predicted"/>
<dbReference type="GO" id="GO:0048312">
    <property type="term" value="P:intracellular distribution of mitochondria"/>
    <property type="evidence" value="ECO:0007669"/>
    <property type="project" value="TreeGrafter"/>
</dbReference>
<dbReference type="Pfam" id="PF00350">
    <property type="entry name" value="Dynamin_N"/>
    <property type="match status" value="1"/>
</dbReference>
<gene>
    <name evidence="5" type="ORF">LTR36_006360</name>
</gene>
<evidence type="ECO:0000256" key="1">
    <source>
        <dbReference type="ARBA" id="ARBA00022741"/>
    </source>
</evidence>
<dbReference type="InterPro" id="IPR045063">
    <property type="entry name" value="Dynamin_N"/>
</dbReference>
<dbReference type="InterPro" id="IPR000375">
    <property type="entry name" value="Dynamin_stalk"/>
</dbReference>
<accession>A0AAV9JUU5</accession>
<dbReference type="Proteomes" id="UP001324427">
    <property type="component" value="Unassembled WGS sequence"/>
</dbReference>
<sequence length="669" mass="74880">MASIPEGLQNSRSEEIMNAIDCLRHLGVGKKMNITQVVVIGDQSSGKSSVLEAIAGIRFPQSIGTCTLFPTEIIMRRDKREKISLSLVSHGAPADNISLAQKSLEKHKNLKDLEQLPEIIGKLNQALGLVGGSGGPKKGFSKHTLRIEITGPDKPQLTLVDLPGLISYQGRGGKKDDVQLVQDIASSYVQNPRAIILAVISGNNDVQNQRPMALIDDHNAFKRALGVVTKLDAVEESRASLCITEVQGMGFGLGWHAVRNRATDEADITLADRDDREAEFFGGEQWNETDEDFLGIANLRTRLASALHNHLAREVPIIVDEINAKITDLDRILARIGPPVHAAKEKQIHLIDISFEFIKLATDALNGRYDDLKQRDASKMPDKALRLRASLEEHNMYFASQLRHYGAAFVFEQLWDASKTEVIPYEAGISEQYRNDAQAMQKTLTRDEAIIWAVEALRNSRGRELATSYSPGLVKDLYERLSKNWAMLAAKHVQKIDDLCKVFFEHLLKTVATEDIAQKITNHQVYPALRQRRERWNKGLERVMRIVTEPPNTQDPNFDKMQESLRRSRCDLFRRASTDEMTALGALDAAMAYYNIQLNSFVESVTKEVIGDCLLRDIAEEILSPKSVIRMSSELINKLVDEDDGVTKKRARLLKHKEEAAVVVKQLQG</sequence>
<dbReference type="GO" id="GO:0016559">
    <property type="term" value="P:peroxisome fission"/>
    <property type="evidence" value="ECO:0007669"/>
    <property type="project" value="TreeGrafter"/>
</dbReference>
<dbReference type="CDD" id="cd08771">
    <property type="entry name" value="DLP_1"/>
    <property type="match status" value="1"/>
</dbReference>
<dbReference type="GO" id="GO:0005739">
    <property type="term" value="C:mitochondrion"/>
    <property type="evidence" value="ECO:0007669"/>
    <property type="project" value="TreeGrafter"/>
</dbReference>
<dbReference type="GO" id="GO:0006897">
    <property type="term" value="P:endocytosis"/>
    <property type="evidence" value="ECO:0007669"/>
    <property type="project" value="TreeGrafter"/>
</dbReference>
<dbReference type="InterPro" id="IPR001401">
    <property type="entry name" value="Dynamin_GTPase"/>
</dbReference>
<evidence type="ECO:0000259" key="4">
    <source>
        <dbReference type="PROSITE" id="PS51718"/>
    </source>
</evidence>
<dbReference type="Gene3D" id="1.20.120.1240">
    <property type="entry name" value="Dynamin, middle domain"/>
    <property type="match status" value="1"/>
</dbReference>
<keyword evidence="1" id="KW-0547">Nucleotide-binding</keyword>
<dbReference type="AlphaFoldDB" id="A0AAV9JUU5"/>
<protein>
    <submittedName>
        <fullName evidence="5">Uncharacterized protein</fullName>
    </submittedName>
</protein>
<dbReference type="GO" id="GO:0016020">
    <property type="term" value="C:membrane"/>
    <property type="evidence" value="ECO:0007669"/>
    <property type="project" value="TreeGrafter"/>
</dbReference>
<dbReference type="PROSITE" id="PS51718">
    <property type="entry name" value="G_DYNAMIN_2"/>
    <property type="match status" value="1"/>
</dbReference>
<dbReference type="PANTHER" id="PTHR11566:SF21">
    <property type="entry name" value="DYNAMIN RELATED PROTEIN 1, ISOFORM A"/>
    <property type="match status" value="1"/>
</dbReference>
<reference evidence="5 6" key="1">
    <citation type="submission" date="2021-11" db="EMBL/GenBank/DDBJ databases">
        <title>Black yeast isolated from Biological Soil Crust.</title>
        <authorList>
            <person name="Kurbessoian T."/>
        </authorList>
    </citation>
    <scope>NUCLEOTIDE SEQUENCE [LARGE SCALE GENOMIC DNA]</scope>
    <source>
        <strain evidence="5 6">CCFEE 5522</strain>
    </source>
</reference>
<keyword evidence="2" id="KW-0342">GTP-binding</keyword>
<dbReference type="PRINTS" id="PR00195">
    <property type="entry name" value="DYNAMIN"/>
</dbReference>
<dbReference type="InterPro" id="IPR030381">
    <property type="entry name" value="G_DYNAMIN_dom"/>
</dbReference>
<dbReference type="GO" id="GO:0008017">
    <property type="term" value="F:microtubule binding"/>
    <property type="evidence" value="ECO:0007669"/>
    <property type="project" value="TreeGrafter"/>
</dbReference>
<dbReference type="Pfam" id="PF01031">
    <property type="entry name" value="Dynamin_M"/>
    <property type="match status" value="1"/>
</dbReference>